<organism evidence="2 3">
    <name type="scientific">Bifidobacterium margollesii</name>
    <dbReference type="NCBI Taxonomy" id="2020964"/>
    <lineage>
        <taxon>Bacteria</taxon>
        <taxon>Bacillati</taxon>
        <taxon>Actinomycetota</taxon>
        <taxon>Actinomycetes</taxon>
        <taxon>Bifidobacteriales</taxon>
        <taxon>Bifidobacteriaceae</taxon>
        <taxon>Bifidobacterium</taxon>
    </lineage>
</organism>
<comment type="caution">
    <text evidence="2">The sequence shown here is derived from an EMBL/GenBank/DDBJ whole genome shotgun (WGS) entry which is preliminary data.</text>
</comment>
<keyword evidence="3" id="KW-1185">Reference proteome</keyword>
<dbReference type="Proteomes" id="UP000235050">
    <property type="component" value="Unassembled WGS sequence"/>
</dbReference>
<dbReference type="InterPro" id="IPR025736">
    <property type="entry name" value="PucR_C-HTH_dom"/>
</dbReference>
<name>A0A2N5JC19_9BIFI</name>
<dbReference type="PANTHER" id="PTHR33744:SF1">
    <property type="entry name" value="DNA-BINDING TRANSCRIPTIONAL ACTIVATOR ADER"/>
    <property type="match status" value="1"/>
</dbReference>
<dbReference type="PANTHER" id="PTHR33744">
    <property type="entry name" value="CARBOHYDRATE DIACID REGULATOR"/>
    <property type="match status" value="1"/>
</dbReference>
<gene>
    <name evidence="2" type="ORF">Uis1B_0300</name>
</gene>
<dbReference type="EMBL" id="NMWU01000005">
    <property type="protein sequence ID" value="PLS31762.1"/>
    <property type="molecule type" value="Genomic_DNA"/>
</dbReference>
<sequence>MHLRTILTELDVSEHLASNDALLNRDFVCLPANADSPEPADTEHTVLLTQLSDLHHHVGARHHSAVIALTDRPLDHDQDVPPKTTICRSAIPFDVARQRFDRLAHLAPSLDSAKARLFDSFQRTYNIQQFTREAYDVIGNPLIVTDTGNRIIATAGDFPANRPDITEQLSKGYVSQSVHQSMLDNNVIEEARRNRSATISVNKTYNQEWITSIIYYKNLEMGRFDVLAMSRNFGAYDLELVEYAGALADILLDRMNPVAAQTISSAAILEDVMNNRFIHESEAVERLSGAGFTPSPAYALIMIQGNQSFATPNYNSHIGGILHTIFPESIWLVYNGYFFLLLPLKPTSSSGYEYYEILQERILHDGALEQALRNNSLRAYVSDPFHQILECREQLYVCRMLSRVIFDDEPISFCRRHRQHIMAYHYSIRHDISVLLDKRILRMYQYDVNKHTEYIATLAAHLRFPGNAAKAAASLNVHRNTYFYRLRKLQEIFHIDLGDGKDMIDVATTLDVTEHFPTISGTAPKINPLPMDTNEE</sequence>
<dbReference type="RefSeq" id="WP_165782670.1">
    <property type="nucleotide sequence ID" value="NZ_NMWU01000005.1"/>
</dbReference>
<dbReference type="InterPro" id="IPR051448">
    <property type="entry name" value="CdaR-like_regulators"/>
</dbReference>
<dbReference type="InterPro" id="IPR042070">
    <property type="entry name" value="PucR_C-HTH_sf"/>
</dbReference>
<feature type="domain" description="PucR C-terminal helix-turn-helix" evidence="1">
    <location>
        <begin position="455"/>
        <end position="510"/>
    </location>
</feature>
<evidence type="ECO:0000259" key="1">
    <source>
        <dbReference type="Pfam" id="PF13556"/>
    </source>
</evidence>
<proteinExistence type="predicted"/>
<dbReference type="Pfam" id="PF13556">
    <property type="entry name" value="HTH_30"/>
    <property type="match status" value="1"/>
</dbReference>
<dbReference type="AlphaFoldDB" id="A0A2N5JC19"/>
<accession>A0A2N5JC19</accession>
<protein>
    <submittedName>
        <fullName evidence="2">PucR family transcriptional regulator</fullName>
    </submittedName>
</protein>
<evidence type="ECO:0000313" key="2">
    <source>
        <dbReference type="EMBL" id="PLS31762.1"/>
    </source>
</evidence>
<evidence type="ECO:0000313" key="3">
    <source>
        <dbReference type="Proteomes" id="UP000235050"/>
    </source>
</evidence>
<reference evidence="2 3" key="1">
    <citation type="submission" date="2017-07" db="EMBL/GenBank/DDBJ databases">
        <title>Bifidobacterium novel species.</title>
        <authorList>
            <person name="Lugli G.A."/>
            <person name="Milani C."/>
            <person name="Duranti S."/>
            <person name="Mangifesta M."/>
        </authorList>
    </citation>
    <scope>NUCLEOTIDE SEQUENCE [LARGE SCALE GENOMIC DNA]</scope>
    <source>
        <strain evidence="3">Uis1B</strain>
    </source>
</reference>
<dbReference type="Gene3D" id="1.10.10.2840">
    <property type="entry name" value="PucR C-terminal helix-turn-helix domain"/>
    <property type="match status" value="1"/>
</dbReference>